<keyword evidence="3" id="KW-1185">Reference proteome</keyword>
<name>A0A0L0QUY5_VIRPA</name>
<dbReference type="OrthoDB" id="2436848at2"/>
<sequence>MEMSMMILVILALVYYSFRIIQVIIKLRQRIVLPATRGERNAIRKHPQKITAPPTVEGQKNGLIINAALVLFIIAMFTIVYITEVFSWHQYLFMLLFLAYSYFMLPLNLFAVKHDGILIGMRFIPWKRINTIHVVPIDKSHRYSGFSQEGNQGYVLKIKYTFGHASFVITSEQMLKRLLKLLKEHVKVEKKVETSVSQSK</sequence>
<feature type="transmembrane region" description="Helical" evidence="1">
    <location>
        <begin position="88"/>
        <end position="112"/>
    </location>
</feature>
<evidence type="ECO:0000313" key="3">
    <source>
        <dbReference type="Proteomes" id="UP000036780"/>
    </source>
</evidence>
<evidence type="ECO:0000313" key="2">
    <source>
        <dbReference type="EMBL" id="KNE22386.1"/>
    </source>
</evidence>
<keyword evidence="1" id="KW-0472">Membrane</keyword>
<feature type="transmembrane region" description="Helical" evidence="1">
    <location>
        <begin position="6"/>
        <end position="25"/>
    </location>
</feature>
<gene>
    <name evidence="2" type="ORF">AFK71_01850</name>
</gene>
<comment type="caution">
    <text evidence="2">The sequence shown here is derived from an EMBL/GenBank/DDBJ whole genome shotgun (WGS) entry which is preliminary data.</text>
</comment>
<evidence type="ECO:0000256" key="1">
    <source>
        <dbReference type="SAM" id="Phobius"/>
    </source>
</evidence>
<dbReference type="GeneID" id="66869274"/>
<reference evidence="3" key="1">
    <citation type="submission" date="2015-07" db="EMBL/GenBank/DDBJ databases">
        <title>Fjat-10053 dsm26.</title>
        <authorList>
            <person name="Liu B."/>
            <person name="Wang J."/>
            <person name="Zhu Y."/>
            <person name="Liu G."/>
            <person name="Chen Q."/>
            <person name="Chen Z."/>
            <person name="Lan J."/>
            <person name="Che J."/>
            <person name="Ge C."/>
            <person name="Shi H."/>
            <person name="Pan Z."/>
            <person name="Liu X."/>
        </authorList>
    </citation>
    <scope>NUCLEOTIDE SEQUENCE [LARGE SCALE GENOMIC DNA]</scope>
    <source>
        <strain evidence="3">DSM 26</strain>
    </source>
</reference>
<organism evidence="2 3">
    <name type="scientific">Virgibacillus pantothenticus</name>
    <dbReference type="NCBI Taxonomy" id="1473"/>
    <lineage>
        <taxon>Bacteria</taxon>
        <taxon>Bacillati</taxon>
        <taxon>Bacillota</taxon>
        <taxon>Bacilli</taxon>
        <taxon>Bacillales</taxon>
        <taxon>Bacillaceae</taxon>
        <taxon>Virgibacillus</taxon>
    </lineage>
</organism>
<dbReference type="RefSeq" id="WP_050349860.1">
    <property type="nucleotide sequence ID" value="NZ_CP073011.1"/>
</dbReference>
<protein>
    <recommendedName>
        <fullName evidence="4">DUF5673 domain-containing protein</fullName>
    </recommendedName>
</protein>
<keyword evidence="1" id="KW-0812">Transmembrane</keyword>
<dbReference type="PATRIC" id="fig|1473.5.peg.3281"/>
<dbReference type="AlphaFoldDB" id="A0A0L0QUY5"/>
<feature type="transmembrane region" description="Helical" evidence="1">
    <location>
        <begin position="63"/>
        <end position="82"/>
    </location>
</feature>
<dbReference type="Proteomes" id="UP000036780">
    <property type="component" value="Unassembled WGS sequence"/>
</dbReference>
<accession>A0A0L0QUY5</accession>
<proteinExistence type="predicted"/>
<keyword evidence="1" id="KW-1133">Transmembrane helix</keyword>
<dbReference type="EMBL" id="LGTO01000002">
    <property type="protein sequence ID" value="KNE22386.1"/>
    <property type="molecule type" value="Genomic_DNA"/>
</dbReference>
<evidence type="ECO:0008006" key="4">
    <source>
        <dbReference type="Google" id="ProtNLM"/>
    </source>
</evidence>